<accession>A0A285J133</accession>
<keyword evidence="5" id="KW-1185">Reference proteome</keyword>
<dbReference type="RefSeq" id="WP_097146437.1">
    <property type="nucleotide sequence ID" value="NZ_OBEA01000005.1"/>
</dbReference>
<protein>
    <submittedName>
        <fullName evidence="3">Uncharacterized protein</fullName>
    </submittedName>
</protein>
<feature type="compositionally biased region" description="Basic and acidic residues" evidence="1">
    <location>
        <begin position="322"/>
        <end position="357"/>
    </location>
</feature>
<evidence type="ECO:0000313" key="4">
    <source>
        <dbReference type="Proteomes" id="UP000231655"/>
    </source>
</evidence>
<gene>
    <name evidence="2" type="ORF">CVM39_08215</name>
    <name evidence="3" type="ORF">SAMN06297129_2716</name>
</gene>
<feature type="region of interest" description="Disordered" evidence="1">
    <location>
        <begin position="300"/>
        <end position="372"/>
    </location>
</feature>
<reference evidence="3 4" key="1">
    <citation type="submission" date="2017-09" db="EMBL/GenBank/DDBJ databases">
        <authorList>
            <person name="Ehlers B."/>
            <person name="Leendertz F.H."/>
        </authorList>
    </citation>
    <scope>NUCLEOTIDE SEQUENCE [LARGE SCALE GENOMIC DNA]</scope>
    <source>
        <strain evidence="3 4">CGMCC 1.12662</strain>
    </source>
</reference>
<proteinExistence type="predicted"/>
<evidence type="ECO:0000313" key="3">
    <source>
        <dbReference type="EMBL" id="SNY54040.1"/>
    </source>
</evidence>
<name>A0A285J133_9RHOB</name>
<feature type="region of interest" description="Disordered" evidence="1">
    <location>
        <begin position="432"/>
        <end position="460"/>
    </location>
</feature>
<feature type="compositionally biased region" description="Low complexity" evidence="1">
    <location>
        <begin position="300"/>
        <end position="321"/>
    </location>
</feature>
<dbReference type="EMBL" id="PGTD01000015">
    <property type="protein sequence ID" value="PJE29872.1"/>
    <property type="molecule type" value="Genomic_DNA"/>
</dbReference>
<evidence type="ECO:0000313" key="5">
    <source>
        <dbReference type="Proteomes" id="UP000231702"/>
    </source>
</evidence>
<feature type="compositionally biased region" description="Low complexity" evidence="1">
    <location>
        <begin position="129"/>
        <end position="140"/>
    </location>
</feature>
<evidence type="ECO:0000313" key="2">
    <source>
        <dbReference type="EMBL" id="PJE29872.1"/>
    </source>
</evidence>
<reference evidence="2 5" key="2">
    <citation type="journal article" date="2018" name="Int. J. Syst. Evol. Microbiol.">
        <title>Pseudooceanicola lipolyticus sp. nov., a marine alphaproteobacterium, reclassification of Oceanicola flagellatus as Pseudooceanicola flagellatus comb. nov. and emended description of the genus Pseudooceanicola.</title>
        <authorList>
            <person name="Huang M.-M."/>
            <person name="Guo L.-L."/>
            <person name="Wu Y.-H."/>
            <person name="Lai Q.-L."/>
            <person name="Shao Z.-Z."/>
            <person name="Wang C.-S."/>
            <person name="Wu M."/>
            <person name="Xu X.-W."/>
        </authorList>
    </citation>
    <scope>NUCLEOTIDE SEQUENCE [LARGE SCALE GENOMIC DNA]</scope>
    <source>
        <strain evidence="2 5">Ar-45</strain>
    </source>
</reference>
<dbReference type="AlphaFoldDB" id="A0A285J133"/>
<dbReference type="EMBL" id="OBEA01000005">
    <property type="protein sequence ID" value="SNY54040.1"/>
    <property type="molecule type" value="Genomic_DNA"/>
</dbReference>
<organism evidence="3 4">
    <name type="scientific">Pseudooceanicola antarcticus</name>
    <dbReference type="NCBI Taxonomy" id="1247613"/>
    <lineage>
        <taxon>Bacteria</taxon>
        <taxon>Pseudomonadati</taxon>
        <taxon>Pseudomonadota</taxon>
        <taxon>Alphaproteobacteria</taxon>
        <taxon>Rhodobacterales</taxon>
        <taxon>Paracoccaceae</taxon>
        <taxon>Pseudooceanicola</taxon>
    </lineage>
</organism>
<feature type="region of interest" description="Disordered" evidence="1">
    <location>
        <begin position="129"/>
        <end position="175"/>
    </location>
</feature>
<dbReference type="Proteomes" id="UP000231655">
    <property type="component" value="Unassembled WGS sequence"/>
</dbReference>
<evidence type="ECO:0000256" key="1">
    <source>
        <dbReference type="SAM" id="MobiDB-lite"/>
    </source>
</evidence>
<feature type="compositionally biased region" description="Low complexity" evidence="1">
    <location>
        <begin position="148"/>
        <end position="168"/>
    </location>
</feature>
<dbReference type="Proteomes" id="UP000231702">
    <property type="component" value="Unassembled WGS sequence"/>
</dbReference>
<dbReference type="OrthoDB" id="10019439at2"/>
<sequence>MASEDLTAAGHALETALRERDPAALTSARAKMLSLLKASLSESGAEAETALEATRQEIDARIAGAGLSVFADGEIRDLAEADLLAAGKSVEAGDGSNTATVKLRSALLRMGYQRQAMAYHEARIAEAARSAAEAPAAEPQADQEEPQSKSPPQSQPQPEAQPQETPRQAAPPPTVDEATVLRIMGAYPTLKARNEMLRNLRSGLEEMGVPKGAVEARMEDIKGWVRDELQRRHDEDRALGWENIKTILAAHPDVTDEARMLGLVQDALAAERVRPAAIEGKLGDIRGWVRSGLAERAAAEQQARAEAQAAETQAAAEAEAEAQARARAEEQARATRAAAEEQARTEASRRAEAEKARQPAPRDPQEAWKRRTTITNTMNEVLDEKPLCSFDEAQAKLTEKLFFKGWDHVAIEDARKEIAEVGTEAFHKRREARAKATTSRQATGQAGGGAAKRPKGAQPSGQGGAAAALLVVLLLVAGGGGYWFWSSGREPELPDSGPAVAASADTLDSRRKLALGFEVKRSIGEALIQTLESLPAGSGTQGFAENCIYDLTWEGGLHYGFKGTGYSDGVGGRTKRSREVLVRAHEASGAGLIYIEHGHFGLGGGLNLGEAYRSELEAMVQGAPVDAEGRLGLLITSIEDNTGQSMLVRSGLVRAPDGELIIQDVEVSDFKKILQRPEFQGDLRLRHDVQIGPDWKPRVVGSGSYVTPILNREDMRRFEATQLIGLNSAVKRNQCAFPDDVARAMFLLVTDRTLGLAQKIPR</sequence>